<dbReference type="KEGG" id="loa:LOAG_12513"/>
<proteinExistence type="predicted"/>
<dbReference type="InParanoid" id="A0A1S0TL50"/>
<accession>A0A1S0TL50</accession>
<reference evidence="2" key="1">
    <citation type="submission" date="2012-04" db="EMBL/GenBank/DDBJ databases">
        <title>The Genome Sequence of Loa loa.</title>
        <authorList>
            <consortium name="The Broad Institute Genome Sequencing Platform"/>
            <consortium name="Broad Institute Genome Sequencing Center for Infectious Disease"/>
            <person name="Nutman T.B."/>
            <person name="Fink D.L."/>
            <person name="Russ C."/>
            <person name="Young S."/>
            <person name="Zeng Q."/>
            <person name="Gargeya S."/>
            <person name="Alvarado L."/>
            <person name="Berlin A."/>
            <person name="Chapman S.B."/>
            <person name="Chen Z."/>
            <person name="Freedman E."/>
            <person name="Gellesch M."/>
            <person name="Goldberg J."/>
            <person name="Griggs A."/>
            <person name="Gujja S."/>
            <person name="Heilman E.R."/>
            <person name="Heiman D."/>
            <person name="Howarth C."/>
            <person name="Mehta T."/>
            <person name="Neiman D."/>
            <person name="Pearson M."/>
            <person name="Roberts A."/>
            <person name="Saif S."/>
            <person name="Shea T."/>
            <person name="Shenoy N."/>
            <person name="Sisk P."/>
            <person name="Stolte C."/>
            <person name="Sykes S."/>
            <person name="White J."/>
            <person name="Yandava C."/>
            <person name="Haas B."/>
            <person name="Henn M.R."/>
            <person name="Nusbaum C."/>
            <person name="Birren B."/>
        </authorList>
    </citation>
    <scope>NUCLEOTIDE SEQUENCE [LARGE SCALE GENOMIC DNA]</scope>
</reference>
<dbReference type="RefSeq" id="XP_003148074.1">
    <property type="nucleotide sequence ID" value="XM_003148026.1"/>
</dbReference>
<keyword evidence="1" id="KW-0732">Signal</keyword>
<gene>
    <name evidence="2" type="ORF">LOAG_12513</name>
</gene>
<feature type="signal peptide" evidence="1">
    <location>
        <begin position="1"/>
        <end position="16"/>
    </location>
</feature>
<sequence length="99" mass="10823">MTGVFRICTLSVNILAFHASGLHDQIGISITVLGSSFSARLLYFCALLCSGDKSSCPKNLSREVTNCHRFLHEVLTIPTPGQEVLIASVRDLTGPQRYQ</sequence>
<evidence type="ECO:0000256" key="1">
    <source>
        <dbReference type="SAM" id="SignalP"/>
    </source>
</evidence>
<dbReference type="EMBL" id="JH712352">
    <property type="protein sequence ID" value="EFO15996.1"/>
    <property type="molecule type" value="Genomic_DNA"/>
</dbReference>
<evidence type="ECO:0000313" key="2">
    <source>
        <dbReference type="EMBL" id="EFO15996.1"/>
    </source>
</evidence>
<organism evidence="2">
    <name type="scientific">Loa loa</name>
    <name type="common">Eye worm</name>
    <name type="synonym">Filaria loa</name>
    <dbReference type="NCBI Taxonomy" id="7209"/>
    <lineage>
        <taxon>Eukaryota</taxon>
        <taxon>Metazoa</taxon>
        <taxon>Ecdysozoa</taxon>
        <taxon>Nematoda</taxon>
        <taxon>Chromadorea</taxon>
        <taxon>Rhabditida</taxon>
        <taxon>Spirurina</taxon>
        <taxon>Spiruromorpha</taxon>
        <taxon>Filarioidea</taxon>
        <taxon>Onchocercidae</taxon>
        <taxon>Loa</taxon>
    </lineage>
</organism>
<dbReference type="GeneID" id="9949976"/>
<dbReference type="CTD" id="9949976"/>
<dbReference type="AlphaFoldDB" id="A0A1S0TL50"/>
<feature type="chain" id="PRO_5010372653" evidence="1">
    <location>
        <begin position="17"/>
        <end position="99"/>
    </location>
</feature>
<protein>
    <submittedName>
        <fullName evidence="2">Uncharacterized protein</fullName>
    </submittedName>
</protein>
<name>A0A1S0TL50_LOALO</name>